<dbReference type="PANTHER" id="PTHR11705:SF143">
    <property type="entry name" value="SLL0236 PROTEIN"/>
    <property type="match status" value="1"/>
</dbReference>
<dbReference type="InterPro" id="IPR057246">
    <property type="entry name" value="CARBOXYPEPT_ZN_1"/>
</dbReference>
<keyword evidence="6" id="KW-0862">Zinc</keyword>
<dbReference type="SUPFAM" id="SSF54106">
    <property type="entry name" value="LysM domain"/>
    <property type="match status" value="1"/>
</dbReference>
<keyword evidence="13" id="KW-1185">Reference proteome</keyword>
<evidence type="ECO:0000259" key="11">
    <source>
        <dbReference type="PROSITE" id="PS52035"/>
    </source>
</evidence>
<gene>
    <name evidence="12" type="ORF">QQS35_04435</name>
</gene>
<evidence type="ECO:0000256" key="5">
    <source>
        <dbReference type="ARBA" id="ARBA00022801"/>
    </source>
</evidence>
<evidence type="ECO:0000256" key="9">
    <source>
        <dbReference type="SAM" id="MobiDB-lite"/>
    </source>
</evidence>
<name>A0ABT7L3E3_9BACI</name>
<evidence type="ECO:0000256" key="2">
    <source>
        <dbReference type="ARBA" id="ARBA00005988"/>
    </source>
</evidence>
<feature type="domain" description="LysM" evidence="10">
    <location>
        <begin position="1"/>
        <end position="45"/>
    </location>
</feature>
<evidence type="ECO:0000256" key="3">
    <source>
        <dbReference type="ARBA" id="ARBA00022670"/>
    </source>
</evidence>
<dbReference type="SUPFAM" id="SSF53187">
    <property type="entry name" value="Zn-dependent exopeptidases"/>
    <property type="match status" value="1"/>
</dbReference>
<evidence type="ECO:0000313" key="13">
    <source>
        <dbReference type="Proteomes" id="UP001235343"/>
    </source>
</evidence>
<feature type="active site" description="Proton donor/acceptor" evidence="8">
    <location>
        <position position="366"/>
    </location>
</feature>
<reference evidence="12 13" key="1">
    <citation type="submission" date="2023-06" db="EMBL/GenBank/DDBJ databases">
        <title>Aquibacillus rhizosphaerae LR5S19.</title>
        <authorList>
            <person name="Sun J.-Q."/>
        </authorList>
    </citation>
    <scope>NUCLEOTIDE SEQUENCE [LARGE SCALE GENOMIC DNA]</scope>
    <source>
        <strain evidence="12 13">LR5S19</strain>
    </source>
</reference>
<keyword evidence="7" id="KW-0482">Metalloprotease</keyword>
<dbReference type="PROSITE" id="PS52035">
    <property type="entry name" value="PEPTIDASE_M14"/>
    <property type="match status" value="1"/>
</dbReference>
<dbReference type="Gene3D" id="3.10.350.10">
    <property type="entry name" value="LysM domain"/>
    <property type="match status" value="2"/>
</dbReference>
<organism evidence="12 13">
    <name type="scientific">Aquibacillus rhizosphaerae</name>
    <dbReference type="NCBI Taxonomy" id="3051431"/>
    <lineage>
        <taxon>Bacteria</taxon>
        <taxon>Bacillati</taxon>
        <taxon>Bacillota</taxon>
        <taxon>Bacilli</taxon>
        <taxon>Bacillales</taxon>
        <taxon>Bacillaceae</taxon>
        <taxon>Aquibacillus</taxon>
    </lineage>
</organism>
<comment type="similarity">
    <text evidence="2 8">Belongs to the peptidase M14 family.</text>
</comment>
<protein>
    <submittedName>
        <fullName evidence="12">M14 family metallopeptidase</fullName>
    </submittedName>
</protein>
<feature type="domain" description="LysM" evidence="10">
    <location>
        <begin position="51"/>
        <end position="95"/>
    </location>
</feature>
<comment type="cofactor">
    <cofactor evidence="1">
        <name>Zn(2+)</name>
        <dbReference type="ChEBI" id="CHEBI:29105"/>
    </cofactor>
</comment>
<dbReference type="EMBL" id="JASTZU010000018">
    <property type="protein sequence ID" value="MDL4839705.1"/>
    <property type="molecule type" value="Genomic_DNA"/>
</dbReference>
<dbReference type="Gene3D" id="3.40.630.10">
    <property type="entry name" value="Zn peptidases"/>
    <property type="match status" value="1"/>
</dbReference>
<comment type="caution">
    <text evidence="12">The sequence shown here is derived from an EMBL/GenBank/DDBJ whole genome shotgun (WGS) entry which is preliminary data.</text>
</comment>
<dbReference type="Proteomes" id="UP001235343">
    <property type="component" value="Unassembled WGS sequence"/>
</dbReference>
<dbReference type="SMART" id="SM00631">
    <property type="entry name" value="Zn_pept"/>
    <property type="match status" value="1"/>
</dbReference>
<accession>A0ABT7L3E3</accession>
<keyword evidence="4" id="KW-0479">Metal-binding</keyword>
<dbReference type="PANTHER" id="PTHR11705">
    <property type="entry name" value="PROTEASE FAMILY M14 CARBOXYPEPTIDASE A,B"/>
    <property type="match status" value="1"/>
</dbReference>
<evidence type="ECO:0000256" key="6">
    <source>
        <dbReference type="ARBA" id="ARBA00022833"/>
    </source>
</evidence>
<evidence type="ECO:0000256" key="1">
    <source>
        <dbReference type="ARBA" id="ARBA00001947"/>
    </source>
</evidence>
<dbReference type="RefSeq" id="WP_285930645.1">
    <property type="nucleotide sequence ID" value="NZ_JASTZU010000018.1"/>
</dbReference>
<evidence type="ECO:0000256" key="8">
    <source>
        <dbReference type="PROSITE-ProRule" id="PRU01379"/>
    </source>
</evidence>
<feature type="region of interest" description="Disordered" evidence="9">
    <location>
        <begin position="266"/>
        <end position="287"/>
    </location>
</feature>
<dbReference type="InterPro" id="IPR018392">
    <property type="entry name" value="LysM"/>
</dbReference>
<evidence type="ECO:0000256" key="7">
    <source>
        <dbReference type="ARBA" id="ARBA00023049"/>
    </source>
</evidence>
<keyword evidence="5" id="KW-0378">Hydrolase</keyword>
<evidence type="ECO:0000313" key="12">
    <source>
        <dbReference type="EMBL" id="MDL4839705.1"/>
    </source>
</evidence>
<dbReference type="Pfam" id="PF00246">
    <property type="entry name" value="Peptidase_M14"/>
    <property type="match status" value="1"/>
</dbReference>
<dbReference type="SMART" id="SM00257">
    <property type="entry name" value="LysM"/>
    <property type="match status" value="2"/>
</dbReference>
<proteinExistence type="inferred from homology"/>
<sequence length="396" mass="44964">MQVTVRQGDSLWYYSQLFQLPMRLILDSNRQINQNQLNIGQSIQLPGFVTTNYQIKSGETIWAIAQRRNISPDAISLVNQSVNPNVLQVGQSIRIPVRVTWRIVNDPNEYDYGKMQLDMQELINVYPFIVQEVIGSSVMGKNINELRIGNGSKRVHINGSFHANEWITTPTIMTFLNDYLLAVTNNGSMQNVELLPLYQNAMLSLVPMVNPDGVNLVINGPPELEPYRSNVLEMNNGSFDFSNWKANIRGVDLNNQYPAGWEIEKERKAQQPGPRDYPGPSPLSEPEAEAMAELTEYRDFSRVNAFHTQGQVIYWGFENQEPPEAEIIVNEYASVSGYQPVQTVDSYAGYKDWFIQNWNRPGFTTELGKGTNPLPISQFSQIYRAARGILLASLYM</sequence>
<feature type="domain" description="Peptidase M14" evidence="11">
    <location>
        <begin position="106"/>
        <end position="394"/>
    </location>
</feature>
<dbReference type="PROSITE" id="PS51782">
    <property type="entry name" value="LYSM"/>
    <property type="match status" value="2"/>
</dbReference>
<dbReference type="Pfam" id="PF01476">
    <property type="entry name" value="LysM"/>
    <property type="match status" value="2"/>
</dbReference>
<dbReference type="InterPro" id="IPR036779">
    <property type="entry name" value="LysM_dom_sf"/>
</dbReference>
<dbReference type="InterPro" id="IPR034274">
    <property type="entry name" value="ENP1_M14_CPD"/>
</dbReference>
<evidence type="ECO:0000256" key="4">
    <source>
        <dbReference type="ARBA" id="ARBA00022723"/>
    </source>
</evidence>
<dbReference type="CDD" id="cd00118">
    <property type="entry name" value="LysM"/>
    <property type="match status" value="2"/>
</dbReference>
<evidence type="ECO:0000259" key="10">
    <source>
        <dbReference type="PROSITE" id="PS51782"/>
    </source>
</evidence>
<keyword evidence="3" id="KW-0645">Protease</keyword>
<dbReference type="InterPro" id="IPR000834">
    <property type="entry name" value="Peptidase_M14"/>
</dbReference>
<dbReference type="PROSITE" id="PS00132">
    <property type="entry name" value="CARBOXYPEPT_ZN_1"/>
    <property type="match status" value="1"/>
</dbReference>
<dbReference type="CDD" id="cd06229">
    <property type="entry name" value="M14_Endopeptidase_I"/>
    <property type="match status" value="1"/>
</dbReference>